<feature type="transmembrane region" description="Helical" evidence="1">
    <location>
        <begin position="56"/>
        <end position="76"/>
    </location>
</feature>
<sequence>MDPDGARRSLDTMRRMQDRTREEYLRQSFARPGVLLIGLGLFIVCASFDLPGRWDTLAVAVGDALILGVIAICYARASVHRKPSGAELVIVLAASAYLIAGFVALQVVARLVGLPAPYTIAAAVTALTFVALTRPMRRVYAKILR</sequence>
<evidence type="ECO:0000313" key="3">
    <source>
        <dbReference type="Proteomes" id="UP000295431"/>
    </source>
</evidence>
<accession>A0A4R4NVA7</accession>
<comment type="caution">
    <text evidence="2">The sequence shown here is derived from an EMBL/GenBank/DDBJ whole genome shotgun (WGS) entry which is preliminary data.</text>
</comment>
<feature type="transmembrane region" description="Helical" evidence="1">
    <location>
        <begin position="115"/>
        <end position="132"/>
    </location>
</feature>
<dbReference type="Proteomes" id="UP000295431">
    <property type="component" value="Unassembled WGS sequence"/>
</dbReference>
<evidence type="ECO:0000256" key="1">
    <source>
        <dbReference type="SAM" id="Phobius"/>
    </source>
</evidence>
<keyword evidence="1" id="KW-0812">Transmembrane</keyword>
<keyword evidence="3" id="KW-1185">Reference proteome</keyword>
<dbReference type="EMBL" id="SMJW01000148">
    <property type="protein sequence ID" value="TDC12040.1"/>
    <property type="molecule type" value="Genomic_DNA"/>
</dbReference>
<dbReference type="AlphaFoldDB" id="A0A4R4NVA7"/>
<protein>
    <submittedName>
        <fullName evidence="2">Uncharacterized protein</fullName>
    </submittedName>
</protein>
<proteinExistence type="predicted"/>
<dbReference type="RefSeq" id="WP_131942666.1">
    <property type="nucleotide sequence ID" value="NZ_BAAAMX010000027.1"/>
</dbReference>
<evidence type="ECO:0000313" key="2">
    <source>
        <dbReference type="EMBL" id="TDC12040.1"/>
    </source>
</evidence>
<name>A0A4R4NVA7_9ACTN</name>
<reference evidence="2 3" key="1">
    <citation type="submission" date="2019-03" db="EMBL/GenBank/DDBJ databases">
        <title>Draft genome sequences of novel Actinobacteria.</title>
        <authorList>
            <person name="Sahin N."/>
            <person name="Ay H."/>
            <person name="Saygin H."/>
        </authorList>
    </citation>
    <scope>NUCLEOTIDE SEQUENCE [LARGE SCALE GENOMIC DNA]</scope>
    <source>
        <strain evidence="2 3">DSM 45347</strain>
    </source>
</reference>
<feature type="transmembrane region" description="Helical" evidence="1">
    <location>
        <begin position="29"/>
        <end position="50"/>
    </location>
</feature>
<keyword evidence="1" id="KW-0472">Membrane</keyword>
<keyword evidence="1" id="KW-1133">Transmembrane helix</keyword>
<dbReference type="OrthoDB" id="4257861at2"/>
<gene>
    <name evidence="2" type="ORF">E1284_25470</name>
</gene>
<feature type="transmembrane region" description="Helical" evidence="1">
    <location>
        <begin position="88"/>
        <end position="109"/>
    </location>
</feature>
<organism evidence="2 3">
    <name type="scientific">Actinomadura bangladeshensis</name>
    <dbReference type="NCBI Taxonomy" id="453573"/>
    <lineage>
        <taxon>Bacteria</taxon>
        <taxon>Bacillati</taxon>
        <taxon>Actinomycetota</taxon>
        <taxon>Actinomycetes</taxon>
        <taxon>Streptosporangiales</taxon>
        <taxon>Thermomonosporaceae</taxon>
        <taxon>Actinomadura</taxon>
    </lineage>
</organism>